<evidence type="ECO:0000256" key="1">
    <source>
        <dbReference type="SAM" id="MobiDB-lite"/>
    </source>
</evidence>
<dbReference type="AlphaFoldDB" id="A0A1I2A6X5"/>
<evidence type="ECO:0000313" key="2">
    <source>
        <dbReference type="EMBL" id="SFE39308.1"/>
    </source>
</evidence>
<dbReference type="STRING" id="35752.SAMN05421541_101527"/>
<sequence>MARDRAGVFYASCEWHTRTHHCLQGLGVMTNDDRSPAERSLEVSDESNATQPRQRALSEGDLVAQLTLDYLDLLNGRQGVLPTIDDLGTELQRAVLDAWSIVDRLMVTEPLPPLSEDPIAIALGAAPAELLDPTALRAARQMQQRRPSNIADALQRRGWSTTTSDVFRWEQRAEHIPPALLADLALTLNVATETLMLPRSEAPSGVAEPVGVDDGINPFLQVLYSDELSEIVDQWARLQGITMVAARDDLHQRLNTVAHRGERTLTTRQWKAVLVVLLANERARLGEPNDPITGT</sequence>
<evidence type="ECO:0000313" key="3">
    <source>
        <dbReference type="Proteomes" id="UP000199645"/>
    </source>
</evidence>
<dbReference type="Proteomes" id="UP000199645">
    <property type="component" value="Unassembled WGS sequence"/>
</dbReference>
<name>A0A1I2A6X5_9ACTN</name>
<reference evidence="2 3" key="1">
    <citation type="submission" date="2016-10" db="EMBL/GenBank/DDBJ databases">
        <authorList>
            <person name="de Groot N.N."/>
        </authorList>
    </citation>
    <scope>NUCLEOTIDE SEQUENCE [LARGE SCALE GENOMIC DNA]</scope>
    <source>
        <strain evidence="2 3">DSM 43019</strain>
    </source>
</reference>
<dbReference type="EMBL" id="FONV01000001">
    <property type="protein sequence ID" value="SFE39308.1"/>
    <property type="molecule type" value="Genomic_DNA"/>
</dbReference>
<accession>A0A1I2A6X5</accession>
<proteinExistence type="predicted"/>
<gene>
    <name evidence="2" type="ORF">SAMN05421541_101527</name>
</gene>
<keyword evidence="3" id="KW-1185">Reference proteome</keyword>
<protein>
    <submittedName>
        <fullName evidence="2">Uncharacterized protein</fullName>
    </submittedName>
</protein>
<feature type="compositionally biased region" description="Basic and acidic residues" evidence="1">
    <location>
        <begin position="33"/>
        <end position="42"/>
    </location>
</feature>
<feature type="region of interest" description="Disordered" evidence="1">
    <location>
        <begin position="33"/>
        <end position="56"/>
    </location>
</feature>
<organism evidence="2 3">
    <name type="scientific">Actinoplanes philippinensis</name>
    <dbReference type="NCBI Taxonomy" id="35752"/>
    <lineage>
        <taxon>Bacteria</taxon>
        <taxon>Bacillati</taxon>
        <taxon>Actinomycetota</taxon>
        <taxon>Actinomycetes</taxon>
        <taxon>Micromonosporales</taxon>
        <taxon>Micromonosporaceae</taxon>
        <taxon>Actinoplanes</taxon>
    </lineage>
</organism>